<dbReference type="InterPro" id="IPR011009">
    <property type="entry name" value="Kinase-like_dom_sf"/>
</dbReference>
<keyword evidence="2" id="KW-0808">Transferase</keyword>
<feature type="domain" description="Protein kinase" evidence="1">
    <location>
        <begin position="32"/>
        <end position="288"/>
    </location>
</feature>
<sequence>MASQSVSIPTAATSAAAESSESEIIRIAVLDQPGLKIIGWGQTADVYEVDDDIVLKTCRVLEVPDGDASQAKKAHYARSSIRNFARMKEERFIYQLLKKQPHPNIAEAIEIDLPEGIYLRRYRPLSEFKTTERPDRIHWYHDILSGLLRLHDLRIGHMSLYVDNVLIDYQGRAVLCGFANSGPFGNPNHVFSRPDNVLPVNGFAKTLSDVSDRFSMASLIFEMETGAKPIESTDNNGTRVVPQVVHTGDSDIDLIIQKAWHEEYSSTAQMLEDITSLRQGSQRTYESIEVPASKDALRDRVREWRKTRMEQNGGVIRTELTEDELRSLARRHNLTIDEEFRFTDYKLP</sequence>
<name>A0A1W2TQ89_ROSNE</name>
<accession>A0A1W2TQ89</accession>
<keyword evidence="3" id="KW-1185">Reference proteome</keyword>
<reference evidence="2" key="1">
    <citation type="submission" date="2016-03" db="EMBL/GenBank/DDBJ databases">
        <title>Draft genome sequence of Rosellinia necatrix.</title>
        <authorList>
            <person name="Kanematsu S."/>
        </authorList>
    </citation>
    <scope>NUCLEOTIDE SEQUENCE [LARGE SCALE GENOMIC DNA]</scope>
    <source>
        <strain evidence="2">W97</strain>
    </source>
</reference>
<evidence type="ECO:0000259" key="1">
    <source>
        <dbReference type="PROSITE" id="PS50011"/>
    </source>
</evidence>
<dbReference type="Gene3D" id="1.10.510.10">
    <property type="entry name" value="Transferase(Phosphotransferase) domain 1"/>
    <property type="match status" value="1"/>
</dbReference>
<dbReference type="AlphaFoldDB" id="A0A1W2TQ89"/>
<dbReference type="InterPro" id="IPR000719">
    <property type="entry name" value="Prot_kinase_dom"/>
</dbReference>
<evidence type="ECO:0000313" key="3">
    <source>
        <dbReference type="Proteomes" id="UP000054516"/>
    </source>
</evidence>
<protein>
    <submittedName>
        <fullName evidence="2">Putative serine threonine protein kinase</fullName>
    </submittedName>
</protein>
<proteinExistence type="predicted"/>
<dbReference type="EMBL" id="DF977493">
    <property type="protein sequence ID" value="GAP90599.1"/>
    <property type="molecule type" value="Genomic_DNA"/>
</dbReference>
<dbReference type="PROSITE" id="PS50011">
    <property type="entry name" value="PROTEIN_KINASE_DOM"/>
    <property type="match status" value="1"/>
</dbReference>
<dbReference type="SUPFAM" id="SSF56112">
    <property type="entry name" value="Protein kinase-like (PK-like)"/>
    <property type="match status" value="1"/>
</dbReference>
<evidence type="ECO:0000313" key="2">
    <source>
        <dbReference type="EMBL" id="GAP90599.1"/>
    </source>
</evidence>
<dbReference type="GO" id="GO:0004672">
    <property type="term" value="F:protein kinase activity"/>
    <property type="evidence" value="ECO:0007669"/>
    <property type="project" value="InterPro"/>
</dbReference>
<gene>
    <name evidence="2" type="ORF">SAMD00023353_4800880</name>
</gene>
<dbReference type="GO" id="GO:0005524">
    <property type="term" value="F:ATP binding"/>
    <property type="evidence" value="ECO:0007669"/>
    <property type="project" value="InterPro"/>
</dbReference>
<organism evidence="2">
    <name type="scientific">Rosellinia necatrix</name>
    <name type="common">White root-rot fungus</name>
    <dbReference type="NCBI Taxonomy" id="77044"/>
    <lineage>
        <taxon>Eukaryota</taxon>
        <taxon>Fungi</taxon>
        <taxon>Dikarya</taxon>
        <taxon>Ascomycota</taxon>
        <taxon>Pezizomycotina</taxon>
        <taxon>Sordariomycetes</taxon>
        <taxon>Xylariomycetidae</taxon>
        <taxon>Xylariales</taxon>
        <taxon>Xylariaceae</taxon>
        <taxon>Rosellinia</taxon>
    </lineage>
</organism>
<dbReference type="Proteomes" id="UP000054516">
    <property type="component" value="Unassembled WGS sequence"/>
</dbReference>
<keyword evidence="2" id="KW-0418">Kinase</keyword>
<dbReference type="OMA" id="NVVRCAF"/>
<dbReference type="OrthoDB" id="1668230at2759"/>